<dbReference type="CDD" id="cd07374">
    <property type="entry name" value="CYTH-like_Pase"/>
    <property type="match status" value="1"/>
</dbReference>
<dbReference type="AlphaFoldDB" id="A0A6J6LWY3"/>
<dbReference type="InterPro" id="IPR023577">
    <property type="entry name" value="CYTH_domain"/>
</dbReference>
<organism evidence="3">
    <name type="scientific">freshwater metagenome</name>
    <dbReference type="NCBI Taxonomy" id="449393"/>
    <lineage>
        <taxon>unclassified sequences</taxon>
        <taxon>metagenomes</taxon>
        <taxon>ecological metagenomes</taxon>
    </lineage>
</organism>
<gene>
    <name evidence="3" type="ORF">UFOPK2310_00376</name>
</gene>
<dbReference type="PROSITE" id="PS51707">
    <property type="entry name" value="CYTH"/>
    <property type="match status" value="1"/>
</dbReference>
<protein>
    <submittedName>
        <fullName evidence="3">Unannotated protein</fullName>
    </submittedName>
</protein>
<dbReference type="InterPro" id="IPR033469">
    <property type="entry name" value="CYTH-like_dom_sf"/>
</dbReference>
<dbReference type="PROSITE" id="PS51708">
    <property type="entry name" value="CHAD"/>
    <property type="match status" value="1"/>
</dbReference>
<dbReference type="InterPro" id="IPR038186">
    <property type="entry name" value="CHAD_dom_sf"/>
</dbReference>
<name>A0A6J6LWY3_9ZZZZ</name>
<dbReference type="PANTHER" id="PTHR39339">
    <property type="entry name" value="SLR1444 PROTEIN"/>
    <property type="match status" value="1"/>
</dbReference>
<reference evidence="3" key="1">
    <citation type="submission" date="2020-05" db="EMBL/GenBank/DDBJ databases">
        <authorList>
            <person name="Chiriac C."/>
            <person name="Salcher M."/>
            <person name="Ghai R."/>
            <person name="Kavagutti S V."/>
        </authorList>
    </citation>
    <scope>NUCLEOTIDE SEQUENCE</scope>
</reference>
<sequence>MTTPSVHREVERKLRVPAQFTLPDLVSSGVLTSWAPGGPFEMTAVYYDTPDLRLFRWRITLRRRVGGNDAGWHLKLPVAKADGSSRDEVTLPLEAGAPGLVPATLADIVSPLVRDAQLLPVVTVTTIRTPYLVSDSNGNSIIEIVDDQVVVSETANQTTTSFREIEVETMDAENQSALALMDTIANAFISVGAVPGSTSKAASALGARATSPPDIPVSAMTTREGVAVDAIRSIIGDHARHLLFADVGVRRDTEDSVHQMRVAARRLRSTLRTFGPLLESEWTSTLTEELAWMAQELGAIRDTEVLLKRLIKDIGVLDPSDDLAPAAITAWLNARLKSARAGALAALRSDRHEYLLEDLVTAAREPQVLDSAYLPCEEVLPNLVTREWSALRKSVSGLRLDTPSPAWHRARIKAKRARYAVEAVSPIFGPAAAAFGRALADVTEVLGSHQDTYIAQHLLLELSEKSDGPTAFMLGRLYAYEVDREMDYRDEFVKLWPKVRKAAKHSGLV</sequence>
<dbReference type="Pfam" id="PF01928">
    <property type="entry name" value="CYTH"/>
    <property type="match status" value="1"/>
</dbReference>
<dbReference type="SMART" id="SM01118">
    <property type="entry name" value="CYTH"/>
    <property type="match status" value="1"/>
</dbReference>
<dbReference type="PANTHER" id="PTHR39339:SF1">
    <property type="entry name" value="CHAD DOMAIN-CONTAINING PROTEIN"/>
    <property type="match status" value="1"/>
</dbReference>
<dbReference type="Gene3D" id="2.40.320.10">
    <property type="entry name" value="Hypothetical Protein Pfu-838710-001"/>
    <property type="match status" value="1"/>
</dbReference>
<dbReference type="Gene3D" id="1.40.20.10">
    <property type="entry name" value="CHAD domain"/>
    <property type="match status" value="1"/>
</dbReference>
<proteinExistence type="predicted"/>
<dbReference type="Pfam" id="PF05235">
    <property type="entry name" value="CHAD"/>
    <property type="match status" value="1"/>
</dbReference>
<dbReference type="SMART" id="SM00880">
    <property type="entry name" value="CHAD"/>
    <property type="match status" value="1"/>
</dbReference>
<evidence type="ECO:0000259" key="1">
    <source>
        <dbReference type="PROSITE" id="PS51707"/>
    </source>
</evidence>
<dbReference type="SUPFAM" id="SSF55154">
    <property type="entry name" value="CYTH-like phosphatases"/>
    <property type="match status" value="1"/>
</dbReference>
<feature type="domain" description="CHAD" evidence="2">
    <location>
        <begin position="224"/>
        <end position="501"/>
    </location>
</feature>
<accession>A0A6J6LWY3</accession>
<evidence type="ECO:0000313" key="3">
    <source>
        <dbReference type="EMBL" id="CAB4666410.1"/>
    </source>
</evidence>
<dbReference type="InterPro" id="IPR007899">
    <property type="entry name" value="CHAD_dom"/>
</dbReference>
<evidence type="ECO:0000259" key="2">
    <source>
        <dbReference type="PROSITE" id="PS51708"/>
    </source>
</evidence>
<dbReference type="EMBL" id="CAEZWW010000029">
    <property type="protein sequence ID" value="CAB4666410.1"/>
    <property type="molecule type" value="Genomic_DNA"/>
</dbReference>
<feature type="domain" description="CYTH" evidence="1">
    <location>
        <begin position="7"/>
        <end position="208"/>
    </location>
</feature>